<dbReference type="OrthoDB" id="9553419at2"/>
<evidence type="ECO:0000256" key="1">
    <source>
        <dbReference type="SAM" id="MobiDB-lite"/>
    </source>
</evidence>
<protein>
    <recommendedName>
        <fullName evidence="4">N-acetylmuramoyl-L-alanine amidase</fullName>
    </recommendedName>
</protein>
<organism evidence="2 3">
    <name type="scientific">Desulfosarcina alkanivorans</name>
    <dbReference type="NCBI Taxonomy" id="571177"/>
    <lineage>
        <taxon>Bacteria</taxon>
        <taxon>Pseudomonadati</taxon>
        <taxon>Thermodesulfobacteriota</taxon>
        <taxon>Desulfobacteria</taxon>
        <taxon>Desulfobacterales</taxon>
        <taxon>Desulfosarcinaceae</taxon>
        <taxon>Desulfosarcina</taxon>
    </lineage>
</organism>
<keyword evidence="3" id="KW-1185">Reference proteome</keyword>
<accession>A0A5K7YGM2</accession>
<gene>
    <name evidence="2" type="ORF">DSCA_08690</name>
</gene>
<evidence type="ECO:0008006" key="4">
    <source>
        <dbReference type="Google" id="ProtNLM"/>
    </source>
</evidence>
<name>A0A5K7YGM2_9BACT</name>
<feature type="region of interest" description="Disordered" evidence="1">
    <location>
        <begin position="23"/>
        <end position="46"/>
    </location>
</feature>
<proteinExistence type="predicted"/>
<evidence type="ECO:0000313" key="2">
    <source>
        <dbReference type="EMBL" id="BBO66939.1"/>
    </source>
</evidence>
<dbReference type="AlphaFoldDB" id="A0A5K7YGM2"/>
<reference evidence="2 3" key="1">
    <citation type="submission" date="2019-11" db="EMBL/GenBank/DDBJ databases">
        <title>Comparative genomics of hydrocarbon-degrading Desulfosarcina strains.</title>
        <authorList>
            <person name="Watanabe M."/>
            <person name="Kojima H."/>
            <person name="Fukui M."/>
        </authorList>
    </citation>
    <scope>NUCLEOTIDE SEQUENCE [LARGE SCALE GENOMIC DNA]</scope>
    <source>
        <strain evidence="2 3">PL12</strain>
    </source>
</reference>
<dbReference type="Proteomes" id="UP000427906">
    <property type="component" value="Chromosome"/>
</dbReference>
<dbReference type="RefSeq" id="WP_155315249.1">
    <property type="nucleotide sequence ID" value="NZ_AP021874.1"/>
</dbReference>
<sequence length="206" mass="22670">MLESTQPSLLIVETRSRSDIVVGAPHHAPAGTPGLPCPEHSDSDENTGFIGRRLAEQLDCCGVIACNATIDPNKHRSSDYSLQIATWRPRVLVEIHGHGKIRSPYDVEISCGSAEFTTWSERLAAGIRRRISADPELADLTVCGRFSDIYFRATRTLTITDTRWLAYHIELSSRLRKPVTGRTGPPTGPAYRFIGYLAAALSEEHG</sequence>
<evidence type="ECO:0000313" key="3">
    <source>
        <dbReference type="Proteomes" id="UP000427906"/>
    </source>
</evidence>
<dbReference type="EMBL" id="AP021874">
    <property type="protein sequence ID" value="BBO66939.1"/>
    <property type="molecule type" value="Genomic_DNA"/>
</dbReference>
<dbReference type="KEGG" id="dalk:DSCA_08690"/>